<feature type="transmembrane region" description="Helical" evidence="2">
    <location>
        <begin position="480"/>
        <end position="500"/>
    </location>
</feature>
<feature type="transmembrane region" description="Helical" evidence="2">
    <location>
        <begin position="252"/>
        <end position="272"/>
    </location>
</feature>
<evidence type="ECO:0000256" key="1">
    <source>
        <dbReference type="SAM" id="MobiDB-lite"/>
    </source>
</evidence>
<gene>
    <name evidence="3" type="primary">106070674</name>
    <name evidence="6 7 8 9 10 11 12 13 14" type="synonym">LOC106070674</name>
</gene>
<dbReference type="EnsemblMetazoa" id="BGLB022149-RI">
    <property type="protein sequence ID" value="BGLB022149-PI"/>
    <property type="gene ID" value="BGLB022149"/>
</dbReference>
<evidence type="ECO:0000313" key="10">
    <source>
        <dbReference type="RefSeq" id="XP_013086078.1"/>
    </source>
</evidence>
<dbReference type="RefSeq" id="XP_013086072.1">
    <property type="nucleotide sequence ID" value="XM_013230618.2"/>
</dbReference>
<dbReference type="RefSeq" id="XP_013086074.1">
    <property type="nucleotide sequence ID" value="XM_013230620.2"/>
</dbReference>
<feature type="transmembrane region" description="Helical" evidence="2">
    <location>
        <begin position="95"/>
        <end position="117"/>
    </location>
</feature>
<dbReference type="RefSeq" id="XP_013086078.1">
    <property type="nucleotide sequence ID" value="XM_013230624.2"/>
</dbReference>
<dbReference type="AlphaFoldDB" id="A0A2C9KPM7"/>
<evidence type="ECO:0000313" key="4">
    <source>
        <dbReference type="Proteomes" id="UP000076420"/>
    </source>
</evidence>
<feature type="compositionally biased region" description="Basic and acidic residues" evidence="1">
    <location>
        <begin position="654"/>
        <end position="691"/>
    </location>
</feature>
<dbReference type="EnsemblMetazoa" id="BGLB022149-RH">
    <property type="protein sequence ID" value="BGLB022149-PH"/>
    <property type="gene ID" value="BGLB022149"/>
</dbReference>
<dbReference type="EnsemblMetazoa" id="BGLB022149-RA">
    <property type="protein sequence ID" value="BGLB022149-PA"/>
    <property type="gene ID" value="BGLB022149"/>
</dbReference>
<evidence type="ECO:0000313" key="7">
    <source>
        <dbReference type="RefSeq" id="XP_013086074.1"/>
    </source>
</evidence>
<evidence type="ECO:0000313" key="14">
    <source>
        <dbReference type="RefSeq" id="XP_055888811.1"/>
    </source>
</evidence>
<dbReference type="EnsemblMetazoa" id="BGLB022149-RB">
    <property type="protein sequence ID" value="BGLB022149-PB"/>
    <property type="gene ID" value="BGLB022149"/>
</dbReference>
<feature type="transmembrane region" description="Helical" evidence="2">
    <location>
        <begin position="137"/>
        <end position="157"/>
    </location>
</feature>
<evidence type="ECO:0000256" key="2">
    <source>
        <dbReference type="SAM" id="Phobius"/>
    </source>
</evidence>
<evidence type="ECO:0000313" key="11">
    <source>
        <dbReference type="RefSeq" id="XP_013086080.1"/>
    </source>
</evidence>
<feature type="transmembrane region" description="Helical" evidence="2">
    <location>
        <begin position="318"/>
        <end position="341"/>
    </location>
</feature>
<reference evidence="3" key="1">
    <citation type="journal article" date="2004" name="J. Parasitol.">
        <title>The mitochondrial genome of Biomphalaria glabrata (Gastropoda: Basommatophora), intermediate host of Schistosoma mansoni.</title>
        <authorList>
            <person name="DeJong R.J."/>
            <person name="Emery A.M."/>
            <person name="Adema C.M."/>
        </authorList>
    </citation>
    <scope>NUCLEOTIDE SEQUENCE</scope>
    <source>
        <strain evidence="3">BB02</strain>
    </source>
</reference>
<dbReference type="InterPro" id="IPR050327">
    <property type="entry name" value="Proton-linked_MCT"/>
</dbReference>
<sequence length="710" mass="77652">MPSPSPISNKSSPDPGAQSEQHPLKRASSDESCQSMNLEIGSTTGGQSPVSCVAGALPVIIDNAASIRKREALCLQDVKPVSLVDLGDFYPDGGWGWIVLGAATLVHMMCNGFHLAYGTLFLEIKKKFTITDLSTAWLGSLGIAISLFTAPIVTIICRRKSPRLFAVIGGLICALGCLFLAFSDQQEQLYTSHCVVLSLGTGLTIVTANIMVGRYFRKKRELAEMILVSGSGIGTALMATMFKHLIRAIDWMHGLECVAGLLVLTILAGAMYRSANLYHPRRKVILHLKSQKKSRRERESEKPPYLDFSALRMRSLRALIVISAVIAIGIHVPFVLLVSTASAQSAPNQTEHYFLLSVYMGIGFVIGCVGLSYITIRNSTECYIARRHLCQTSALLCGLFTLLLILATNESSHILYAWAYGICCGSYYYSLKTYVYELVKIKLMERAWSFLSAANSFPMLFGAPVAAYLNESYKSNVAGYILAGVAMIVGGLMFYIMPFFERHPSNQEVLQKHSSCQYNAHITEAAALLDIDFSEGCPAGKHNHQTNNGHAPFKLTRQCIPGSNNKTEGGGVRVQLQCFVQHKEREKPKQATLTKIAEEKDAMKNNGSTTELLKKGGGGNSSNQIELSITKADYSDYLSDGPSDSNFSNATEKSSSKDNAERGHGKLEGKKSKKNDVRIDLFDPPSQEKESTATVSYDSDLYINLCEAQV</sequence>
<evidence type="ECO:0000313" key="6">
    <source>
        <dbReference type="RefSeq" id="XP_013086072.1"/>
    </source>
</evidence>
<reference evidence="6 7" key="4">
    <citation type="submission" date="2025-04" db="UniProtKB">
        <authorList>
            <consortium name="RefSeq"/>
        </authorList>
    </citation>
    <scope>IDENTIFICATION</scope>
</reference>
<feature type="compositionally biased region" description="Low complexity" evidence="1">
    <location>
        <begin position="1"/>
        <end position="15"/>
    </location>
</feature>
<dbReference type="EnsemblMetazoa" id="BGLB022149-RG">
    <property type="protein sequence ID" value="BGLB022149-PG"/>
    <property type="gene ID" value="BGLB022149"/>
</dbReference>
<keyword evidence="2" id="KW-0812">Transmembrane</keyword>
<dbReference type="OMA" id="EWMHGLQ"/>
<feature type="transmembrane region" description="Helical" evidence="2">
    <location>
        <begin position="388"/>
        <end position="408"/>
    </location>
</feature>
<evidence type="ECO:0000313" key="13">
    <source>
        <dbReference type="RefSeq" id="XP_055888810.1"/>
    </source>
</evidence>
<feature type="transmembrane region" description="Helical" evidence="2">
    <location>
        <begin position="353"/>
        <end position="376"/>
    </location>
</feature>
<dbReference type="OrthoDB" id="6499973at2759"/>
<evidence type="ECO:0000313" key="3">
    <source>
        <dbReference type="EnsemblMetazoa" id="BGLB022149-PI"/>
    </source>
</evidence>
<keyword evidence="2" id="KW-0472">Membrane</keyword>
<dbReference type="RefSeq" id="XP_013086076.1">
    <property type="nucleotide sequence ID" value="XM_013230622.2"/>
</dbReference>
<keyword evidence="5" id="KW-1185">Reference proteome</keyword>
<evidence type="ECO:0000313" key="9">
    <source>
        <dbReference type="RefSeq" id="XP_013086076.1"/>
    </source>
</evidence>
<dbReference type="RefSeq" id="XP_013086080.1">
    <property type="nucleotide sequence ID" value="XM_013230626.2"/>
</dbReference>
<dbReference type="EnsemblMetazoa" id="BGLB022149-RD">
    <property type="protein sequence ID" value="BGLB022149-PD"/>
    <property type="gene ID" value="BGLB022149"/>
</dbReference>
<dbReference type="RefSeq" id="XP_055888811.1">
    <property type="nucleotide sequence ID" value="XM_056032836.1"/>
</dbReference>
<evidence type="ECO:0000313" key="8">
    <source>
        <dbReference type="RefSeq" id="XP_013086075.1"/>
    </source>
</evidence>
<organism evidence="3 4">
    <name type="scientific">Biomphalaria glabrata</name>
    <name type="common">Bloodfluke planorb</name>
    <name type="synonym">Freshwater snail</name>
    <dbReference type="NCBI Taxonomy" id="6526"/>
    <lineage>
        <taxon>Eukaryota</taxon>
        <taxon>Metazoa</taxon>
        <taxon>Spiralia</taxon>
        <taxon>Lophotrochozoa</taxon>
        <taxon>Mollusca</taxon>
        <taxon>Gastropoda</taxon>
        <taxon>Heterobranchia</taxon>
        <taxon>Euthyneura</taxon>
        <taxon>Panpulmonata</taxon>
        <taxon>Hygrophila</taxon>
        <taxon>Lymnaeoidea</taxon>
        <taxon>Planorbidae</taxon>
        <taxon>Biomphalaria</taxon>
    </lineage>
</organism>
<dbReference type="GO" id="GO:0022857">
    <property type="term" value="F:transmembrane transporter activity"/>
    <property type="evidence" value="ECO:0007669"/>
    <property type="project" value="InterPro"/>
</dbReference>
<dbReference type="RefSeq" id="XP_013086075.1">
    <property type="nucleotide sequence ID" value="XM_013230621.2"/>
</dbReference>
<dbReference type="Pfam" id="PF07690">
    <property type="entry name" value="MFS_1"/>
    <property type="match status" value="2"/>
</dbReference>
<feature type="region of interest" description="Disordered" evidence="1">
    <location>
        <begin position="584"/>
        <end position="624"/>
    </location>
</feature>
<feature type="transmembrane region" description="Helical" evidence="2">
    <location>
        <begin position="447"/>
        <end position="468"/>
    </location>
</feature>
<reference evidence="3" key="3">
    <citation type="submission" date="2020-05" db="UniProtKB">
        <authorList>
            <consortium name="EnsemblMetazoa"/>
        </authorList>
    </citation>
    <scope>IDENTIFICATION</scope>
    <source>
        <strain evidence="3">BB02</strain>
    </source>
</reference>
<proteinExistence type="predicted"/>
<dbReference type="SUPFAM" id="SSF103473">
    <property type="entry name" value="MFS general substrate transporter"/>
    <property type="match status" value="1"/>
</dbReference>
<protein>
    <submittedName>
        <fullName evidence="6 7">Monocarboxylate transporter 2-like</fullName>
    </submittedName>
</protein>
<dbReference type="EnsemblMetazoa" id="BGLB022149-RE">
    <property type="protein sequence ID" value="BGLB022149-PE"/>
    <property type="gene ID" value="BGLB022149"/>
</dbReference>
<dbReference type="EnsemblMetazoa" id="BGLB022149-RF">
    <property type="protein sequence ID" value="BGLB022149-PF"/>
    <property type="gene ID" value="BGLB022149"/>
</dbReference>
<dbReference type="VEuPathDB" id="VectorBase:BGLB022149"/>
<feature type="compositionally biased region" description="Polar residues" evidence="1">
    <location>
        <begin position="642"/>
        <end position="653"/>
    </location>
</feature>
<dbReference type="GeneID" id="106070674"/>
<keyword evidence="2" id="KW-1133">Transmembrane helix</keyword>
<feature type="region of interest" description="Disordered" evidence="1">
    <location>
        <begin position="1"/>
        <end position="30"/>
    </location>
</feature>
<dbReference type="InterPro" id="IPR036259">
    <property type="entry name" value="MFS_trans_sf"/>
</dbReference>
<name>A0A2C9KPM7_BIOGL</name>
<dbReference type="VEuPathDB" id="VectorBase:BGLAX_049104"/>
<feature type="transmembrane region" description="Helical" evidence="2">
    <location>
        <begin position="189"/>
        <end position="213"/>
    </location>
</feature>
<dbReference type="Proteomes" id="UP001165740">
    <property type="component" value="Chromosome 6"/>
</dbReference>
<feature type="region of interest" description="Disordered" evidence="1">
    <location>
        <begin position="640"/>
        <end position="694"/>
    </location>
</feature>
<feature type="transmembrane region" description="Helical" evidence="2">
    <location>
        <begin position="414"/>
        <end position="435"/>
    </location>
</feature>
<dbReference type="InterPro" id="IPR011701">
    <property type="entry name" value="MFS"/>
</dbReference>
<dbReference type="RefSeq" id="XP_055888809.1">
    <property type="nucleotide sequence ID" value="XM_056032834.1"/>
</dbReference>
<dbReference type="PANTHER" id="PTHR11360">
    <property type="entry name" value="MONOCARBOXYLATE TRANSPORTER"/>
    <property type="match status" value="1"/>
</dbReference>
<feature type="transmembrane region" description="Helical" evidence="2">
    <location>
        <begin position="164"/>
        <end position="183"/>
    </location>
</feature>
<evidence type="ECO:0000313" key="12">
    <source>
        <dbReference type="RefSeq" id="XP_055888809.1"/>
    </source>
</evidence>
<feature type="transmembrane region" description="Helical" evidence="2">
    <location>
        <begin position="225"/>
        <end position="246"/>
    </location>
</feature>
<evidence type="ECO:0000313" key="5">
    <source>
        <dbReference type="Proteomes" id="UP001165740"/>
    </source>
</evidence>
<dbReference type="KEGG" id="bgt:106070674"/>
<accession>A0A2C9KPM7</accession>
<dbReference type="Gene3D" id="1.20.1250.20">
    <property type="entry name" value="MFS general substrate transporter like domains"/>
    <property type="match status" value="1"/>
</dbReference>
<reference evidence="3" key="2">
    <citation type="submission" date="2013-03" db="EMBL/GenBank/DDBJ databases">
        <title>Sequence assembly of the Biomphalaria glabrata genome version 4.3.</title>
        <authorList>
            <person name="Warren W."/>
            <person name="Wilson R.K."/>
            <person name="Hillier L.W."/>
            <person name="Minx P."/>
        </authorList>
    </citation>
    <scope>NUCLEOTIDE SEQUENCE</scope>
    <source>
        <strain evidence="3">BB02</strain>
    </source>
</reference>
<dbReference type="PANTHER" id="PTHR11360:SF251">
    <property type="entry name" value="MAJOR FACILITATOR SUPERFAMILY (MFS) PROFILE DOMAIN-CONTAINING PROTEIN"/>
    <property type="match status" value="1"/>
</dbReference>
<dbReference type="EnsemblMetazoa" id="BGLB022149-RC">
    <property type="protein sequence ID" value="BGLB022149-PC"/>
    <property type="gene ID" value="BGLB022149"/>
</dbReference>
<dbReference type="RefSeq" id="XP_055888810.1">
    <property type="nucleotide sequence ID" value="XM_056032835.1"/>
</dbReference>
<dbReference type="Proteomes" id="UP000076420">
    <property type="component" value="Unassembled WGS sequence"/>
</dbReference>